<dbReference type="GO" id="GO:0016020">
    <property type="term" value="C:membrane"/>
    <property type="evidence" value="ECO:0007669"/>
    <property type="project" value="UniProtKB-SubCell"/>
</dbReference>
<keyword evidence="5" id="KW-0675">Receptor</keyword>
<dbReference type="Gene3D" id="1.20.1070.10">
    <property type="entry name" value="Rhodopsin 7-helix transmembrane proteins"/>
    <property type="match status" value="1"/>
</dbReference>
<dbReference type="InterPro" id="IPR052808">
    <property type="entry name" value="GPCR_Mth-like"/>
</dbReference>
<comment type="similarity">
    <text evidence="2">Belongs to the G-protein coupled receptor 2 family. Mth subfamily.</text>
</comment>
<accession>A0AAW1U7U8</accession>
<dbReference type="AlphaFoldDB" id="A0AAW1U7U8"/>
<evidence type="ECO:0000256" key="3">
    <source>
        <dbReference type="ARBA" id="ARBA00022729"/>
    </source>
</evidence>
<comment type="subcellular location">
    <subcellularLocation>
        <location evidence="1">Membrane</location>
        <topology evidence="1">Multi-pass membrane protein</topology>
    </subcellularLocation>
</comment>
<proteinExistence type="inferred from homology"/>
<evidence type="ECO:0000256" key="6">
    <source>
        <dbReference type="ARBA" id="ARBA00023224"/>
    </source>
</evidence>
<evidence type="ECO:0000256" key="2">
    <source>
        <dbReference type="ARBA" id="ARBA00008979"/>
    </source>
</evidence>
<feature type="transmembrane region" description="Helical" evidence="7">
    <location>
        <begin position="382"/>
        <end position="401"/>
    </location>
</feature>
<feature type="transmembrane region" description="Helical" evidence="7">
    <location>
        <begin position="181"/>
        <end position="205"/>
    </location>
</feature>
<feature type="transmembrane region" description="Helical" evidence="7">
    <location>
        <begin position="413"/>
        <end position="432"/>
    </location>
</feature>
<comment type="caution">
    <text evidence="9">The sequence shown here is derived from an EMBL/GenBank/DDBJ whole genome shotgun (WGS) entry which is preliminary data.</text>
</comment>
<dbReference type="PANTHER" id="PTHR46953:SF1">
    <property type="entry name" value="G-PROTEIN COUPLED RECEPTOR MTH-LIKE 1-RELATED"/>
    <property type="match status" value="1"/>
</dbReference>
<evidence type="ECO:0000256" key="4">
    <source>
        <dbReference type="ARBA" id="ARBA00023040"/>
    </source>
</evidence>
<feature type="chain" id="PRO_5043519912" evidence="8">
    <location>
        <begin position="19"/>
        <end position="463"/>
    </location>
</feature>
<keyword evidence="10" id="KW-1185">Reference proteome</keyword>
<evidence type="ECO:0000313" key="9">
    <source>
        <dbReference type="EMBL" id="KAK9877138.1"/>
    </source>
</evidence>
<dbReference type="EMBL" id="JARQZJ010000040">
    <property type="protein sequence ID" value="KAK9877138.1"/>
    <property type="molecule type" value="Genomic_DNA"/>
</dbReference>
<dbReference type="GO" id="GO:0004930">
    <property type="term" value="F:G protein-coupled receptor activity"/>
    <property type="evidence" value="ECO:0007669"/>
    <property type="project" value="UniProtKB-KW"/>
</dbReference>
<feature type="transmembrane region" description="Helical" evidence="7">
    <location>
        <begin position="217"/>
        <end position="237"/>
    </location>
</feature>
<keyword evidence="4" id="KW-0297">G-protein coupled receptor</keyword>
<gene>
    <name evidence="9" type="ORF">WA026_016884</name>
</gene>
<evidence type="ECO:0000313" key="10">
    <source>
        <dbReference type="Proteomes" id="UP001431783"/>
    </source>
</evidence>
<evidence type="ECO:0000256" key="5">
    <source>
        <dbReference type="ARBA" id="ARBA00023170"/>
    </source>
</evidence>
<evidence type="ECO:0000256" key="7">
    <source>
        <dbReference type="SAM" id="Phobius"/>
    </source>
</evidence>
<feature type="transmembrane region" description="Helical" evidence="7">
    <location>
        <begin position="282"/>
        <end position="301"/>
    </location>
</feature>
<feature type="transmembrane region" description="Helical" evidence="7">
    <location>
        <begin position="335"/>
        <end position="355"/>
    </location>
</feature>
<reference evidence="9 10" key="1">
    <citation type="submission" date="2023-03" db="EMBL/GenBank/DDBJ databases">
        <title>Genome insight into feeding habits of ladybird beetles.</title>
        <authorList>
            <person name="Li H.-S."/>
            <person name="Huang Y.-H."/>
            <person name="Pang H."/>
        </authorList>
    </citation>
    <scope>NUCLEOTIDE SEQUENCE [LARGE SCALE GENOMIC DNA]</scope>
    <source>
        <strain evidence="9">SYSU_2023b</strain>
        <tissue evidence="9">Whole body</tissue>
    </source>
</reference>
<dbReference type="Proteomes" id="UP001431783">
    <property type="component" value="Unassembled WGS sequence"/>
</dbReference>
<protein>
    <submittedName>
        <fullName evidence="9">Uncharacterized protein</fullName>
    </submittedName>
</protein>
<evidence type="ECO:0000256" key="1">
    <source>
        <dbReference type="ARBA" id="ARBA00004141"/>
    </source>
</evidence>
<dbReference type="Gene3D" id="2.170.180.11">
    <property type="entry name" value="Methuselah ectodomain, domain 2"/>
    <property type="match status" value="1"/>
</dbReference>
<name>A0AAW1U7U8_9CUCU</name>
<feature type="transmembrane region" description="Helical" evidence="7">
    <location>
        <begin position="243"/>
        <end position="270"/>
    </location>
</feature>
<dbReference type="PANTHER" id="PTHR46953">
    <property type="entry name" value="G-PROTEIN COUPLED RECEPTOR MTH-LIKE 1-RELATED"/>
    <property type="match status" value="1"/>
</dbReference>
<keyword evidence="7" id="KW-1133">Transmembrane helix</keyword>
<organism evidence="9 10">
    <name type="scientific">Henosepilachna vigintioctopunctata</name>
    <dbReference type="NCBI Taxonomy" id="420089"/>
    <lineage>
        <taxon>Eukaryota</taxon>
        <taxon>Metazoa</taxon>
        <taxon>Ecdysozoa</taxon>
        <taxon>Arthropoda</taxon>
        <taxon>Hexapoda</taxon>
        <taxon>Insecta</taxon>
        <taxon>Pterygota</taxon>
        <taxon>Neoptera</taxon>
        <taxon>Endopterygota</taxon>
        <taxon>Coleoptera</taxon>
        <taxon>Polyphaga</taxon>
        <taxon>Cucujiformia</taxon>
        <taxon>Coccinelloidea</taxon>
        <taxon>Coccinellidae</taxon>
        <taxon>Epilachninae</taxon>
        <taxon>Epilachnini</taxon>
        <taxon>Henosepilachna</taxon>
    </lineage>
</organism>
<feature type="signal peptide" evidence="8">
    <location>
        <begin position="1"/>
        <end position="18"/>
    </location>
</feature>
<evidence type="ECO:0000256" key="8">
    <source>
        <dbReference type="SAM" id="SignalP"/>
    </source>
</evidence>
<keyword evidence="7" id="KW-0812">Transmembrane</keyword>
<keyword evidence="3 8" id="KW-0732">Signal</keyword>
<sequence>MKSLVFCAAILTYSGVLTQTEFGYHRDTKSVTSDEQFRSGPAKIWNISVPTDVLLPKCCPYGKAVGLGNCTDISVNFQPSFHVHEHNETAFDDVPIKSEYITFKTYIQDPCERKKFPLSPDEDPKILLNGSLLVAGLGEYDGILSHNQFCIDNLKDTTNTTDSTVYAFLCIREHIGGYPQWVFSIYISLTTVSAMLFGAAALFFYRQDLQCSQKKSFVAYSFSMSGTYILIILIQFVSGGCKVYGLILQFFILLSFAWFAILWFDLAWMIHFYQIKDNKDRSYFYIASAVIYSTIFLIVSFSNDFTPDIPSSFFKPQFKKTVCSGFDAEQHNVSFYTALLLAVLSSLISLVYCLIKMNQNRYHNTSQGVILWQKTSKRFRYIYGRSVIVFVMMIIWCLDSISDRFDDNSGISIIILFIQATQGFIVVPLFTVKSIRSVIEINKKPRIENLQDLIEISKNYERA</sequence>
<keyword evidence="6" id="KW-0807">Transducer</keyword>
<keyword evidence="7" id="KW-0472">Membrane</keyword>
<dbReference type="InterPro" id="IPR023311">
    <property type="entry name" value="Methusela_ecto_dom_2"/>
</dbReference>